<dbReference type="Proteomes" id="UP001084197">
    <property type="component" value="Unassembled WGS sequence"/>
</dbReference>
<name>A0A9J6RFE0_9BACI</name>
<evidence type="ECO:0000259" key="1">
    <source>
        <dbReference type="Pfam" id="PF13443"/>
    </source>
</evidence>
<reference evidence="2" key="1">
    <citation type="submission" date="2022-11" db="EMBL/GenBank/DDBJ databases">
        <title>WGS of Natronobacillus azotifigens 24KS-1, an anaerobic diazotrophic haloalkaliphile from soda-rich habitats.</title>
        <authorList>
            <person name="Sorokin D.Y."/>
            <person name="Merkel A.Y."/>
        </authorList>
    </citation>
    <scope>NUCLEOTIDE SEQUENCE</scope>
    <source>
        <strain evidence="2">24KS-1</strain>
    </source>
</reference>
<dbReference type="EMBL" id="JAPRAT010000027">
    <property type="protein sequence ID" value="MCZ0704108.1"/>
    <property type="molecule type" value="Genomic_DNA"/>
</dbReference>
<evidence type="ECO:0000313" key="3">
    <source>
        <dbReference type="Proteomes" id="UP001084197"/>
    </source>
</evidence>
<protein>
    <submittedName>
        <fullName evidence="2">Helix-turn-helix transcriptional regulator</fullName>
    </submittedName>
</protein>
<dbReference type="RefSeq" id="WP_268780874.1">
    <property type="nucleotide sequence ID" value="NZ_JAPRAT010000027.1"/>
</dbReference>
<dbReference type="Gene3D" id="1.10.260.40">
    <property type="entry name" value="lambda repressor-like DNA-binding domains"/>
    <property type="match status" value="1"/>
</dbReference>
<dbReference type="SUPFAM" id="SSF47413">
    <property type="entry name" value="lambda repressor-like DNA-binding domains"/>
    <property type="match status" value="1"/>
</dbReference>
<keyword evidence="3" id="KW-1185">Reference proteome</keyword>
<dbReference type="InterPro" id="IPR010982">
    <property type="entry name" value="Lambda_DNA-bd_dom_sf"/>
</dbReference>
<organism evidence="2 3">
    <name type="scientific">Natronobacillus azotifigens</name>
    <dbReference type="NCBI Taxonomy" id="472978"/>
    <lineage>
        <taxon>Bacteria</taxon>
        <taxon>Bacillati</taxon>
        <taxon>Bacillota</taxon>
        <taxon>Bacilli</taxon>
        <taxon>Bacillales</taxon>
        <taxon>Bacillaceae</taxon>
        <taxon>Natronobacillus</taxon>
    </lineage>
</organism>
<sequence>MPKIECTLGKTLDDIGITKNKLAVESKVRPNTISDIALNKARSINFETLEKIVTTLNTLDTTRTFDITDVFVYSNNQS</sequence>
<feature type="domain" description="HTH cro/C1-type" evidence="1">
    <location>
        <begin position="9"/>
        <end position="57"/>
    </location>
</feature>
<proteinExistence type="predicted"/>
<dbReference type="GO" id="GO:0003677">
    <property type="term" value="F:DNA binding"/>
    <property type="evidence" value="ECO:0007669"/>
    <property type="project" value="InterPro"/>
</dbReference>
<dbReference type="Pfam" id="PF13443">
    <property type="entry name" value="HTH_26"/>
    <property type="match status" value="1"/>
</dbReference>
<dbReference type="CDD" id="cd00093">
    <property type="entry name" value="HTH_XRE"/>
    <property type="match status" value="1"/>
</dbReference>
<comment type="caution">
    <text evidence="2">The sequence shown here is derived from an EMBL/GenBank/DDBJ whole genome shotgun (WGS) entry which is preliminary data.</text>
</comment>
<dbReference type="AlphaFoldDB" id="A0A9J6RFE0"/>
<dbReference type="InterPro" id="IPR001387">
    <property type="entry name" value="Cro/C1-type_HTH"/>
</dbReference>
<gene>
    <name evidence="2" type="ORF">OWO01_12905</name>
</gene>
<accession>A0A9J6RFE0</accession>
<evidence type="ECO:0000313" key="2">
    <source>
        <dbReference type="EMBL" id="MCZ0704108.1"/>
    </source>
</evidence>